<dbReference type="SMART" id="SM00421">
    <property type="entry name" value="HTH_LUXR"/>
    <property type="match status" value="1"/>
</dbReference>
<dbReference type="GO" id="GO:0003677">
    <property type="term" value="F:DNA binding"/>
    <property type="evidence" value="ECO:0007669"/>
    <property type="project" value="UniProtKB-KW"/>
</dbReference>
<dbReference type="AlphaFoldDB" id="A0A4P6EBG8"/>
<keyword evidence="2" id="KW-0238">DNA-binding</keyword>
<evidence type="ECO:0000313" key="6">
    <source>
        <dbReference type="EMBL" id="QAY58633.1"/>
    </source>
</evidence>
<reference evidence="6 7" key="1">
    <citation type="submission" date="2019-01" db="EMBL/GenBank/DDBJ databases">
        <title>Genome sequencing of strain DFW100M-13.</title>
        <authorList>
            <person name="Heo J."/>
            <person name="Kim S.-J."/>
            <person name="Kim J.-S."/>
            <person name="Hong S.-B."/>
            <person name="Kwon S.-W."/>
        </authorList>
    </citation>
    <scope>NUCLEOTIDE SEQUENCE [LARGE SCALE GENOMIC DNA]</scope>
    <source>
        <strain evidence="6 7">DFW100M-13</strain>
    </source>
</reference>
<gene>
    <name evidence="6" type="ORF">ET475_00515</name>
</gene>
<proteinExistence type="predicted"/>
<dbReference type="GO" id="GO:0006355">
    <property type="term" value="P:regulation of DNA-templated transcription"/>
    <property type="evidence" value="ECO:0007669"/>
    <property type="project" value="InterPro"/>
</dbReference>
<sequence length="241" mass="26182">MATRHIDPDVHPPLTRKTAVNTKRIRVLIADDNRVVRRGLRLQLEAVPDIVVIGEVGNGADAVTVARNEKADVVLMDLQMPGMSGIEATRQLAADSTRHSAVIVMTSFAFDEYVRDALDAGAVGYLLKSHDSAHLLDAIYAASQRQGVVSTRVTAPMLREFVRRRRVPVSEAAELLTAAERRVVAVLSSGTTSNEDIAAFLNVSVHTVRSQLQSALKKVGLADRTQLALWAVRNNVDDTAT</sequence>
<evidence type="ECO:0000259" key="5">
    <source>
        <dbReference type="PROSITE" id="PS50110"/>
    </source>
</evidence>
<dbReference type="SUPFAM" id="SSF46894">
    <property type="entry name" value="C-terminal effector domain of the bipartite response regulators"/>
    <property type="match status" value="1"/>
</dbReference>
<evidence type="ECO:0000256" key="3">
    <source>
        <dbReference type="PROSITE-ProRule" id="PRU00169"/>
    </source>
</evidence>
<dbReference type="InterPro" id="IPR039420">
    <property type="entry name" value="WalR-like"/>
</dbReference>
<evidence type="ECO:0000259" key="4">
    <source>
        <dbReference type="PROSITE" id="PS50043"/>
    </source>
</evidence>
<evidence type="ECO:0000313" key="7">
    <source>
        <dbReference type="Proteomes" id="UP000293995"/>
    </source>
</evidence>
<dbReference type="PROSITE" id="PS50043">
    <property type="entry name" value="HTH_LUXR_2"/>
    <property type="match status" value="1"/>
</dbReference>
<keyword evidence="7" id="KW-1185">Reference proteome</keyword>
<evidence type="ECO:0000256" key="2">
    <source>
        <dbReference type="ARBA" id="ARBA00023125"/>
    </source>
</evidence>
<dbReference type="SMART" id="SM00448">
    <property type="entry name" value="REC"/>
    <property type="match status" value="1"/>
</dbReference>
<dbReference type="PANTHER" id="PTHR43214">
    <property type="entry name" value="TWO-COMPONENT RESPONSE REGULATOR"/>
    <property type="match status" value="1"/>
</dbReference>
<feature type="domain" description="HTH luxR-type" evidence="4">
    <location>
        <begin position="169"/>
        <end position="235"/>
    </location>
</feature>
<dbReference type="Pfam" id="PF00072">
    <property type="entry name" value="Response_reg"/>
    <property type="match status" value="1"/>
</dbReference>
<evidence type="ECO:0000256" key="1">
    <source>
        <dbReference type="ARBA" id="ARBA00022553"/>
    </source>
</evidence>
<dbReference type="CDD" id="cd17535">
    <property type="entry name" value="REC_NarL-like"/>
    <property type="match status" value="1"/>
</dbReference>
<dbReference type="Gene3D" id="3.40.50.2300">
    <property type="match status" value="1"/>
</dbReference>
<dbReference type="InterPro" id="IPR058245">
    <property type="entry name" value="NreC/VraR/RcsB-like_REC"/>
</dbReference>
<dbReference type="InterPro" id="IPR011006">
    <property type="entry name" value="CheY-like_superfamily"/>
</dbReference>
<dbReference type="Proteomes" id="UP000293995">
    <property type="component" value="Chromosome"/>
</dbReference>
<protein>
    <submittedName>
        <fullName evidence="6">Response regulator transcription factor</fullName>
    </submittedName>
</protein>
<feature type="modified residue" description="4-aspartylphosphate" evidence="3">
    <location>
        <position position="77"/>
    </location>
</feature>
<dbReference type="InterPro" id="IPR000792">
    <property type="entry name" value="Tscrpt_reg_LuxR_C"/>
</dbReference>
<dbReference type="EMBL" id="CP035494">
    <property type="protein sequence ID" value="QAY58633.1"/>
    <property type="molecule type" value="Genomic_DNA"/>
</dbReference>
<accession>A0A4P6EBG8</accession>
<dbReference type="GO" id="GO:0000160">
    <property type="term" value="P:phosphorelay signal transduction system"/>
    <property type="evidence" value="ECO:0007669"/>
    <property type="project" value="InterPro"/>
</dbReference>
<keyword evidence="1 3" id="KW-0597">Phosphoprotein</keyword>
<feature type="domain" description="Response regulatory" evidence="5">
    <location>
        <begin position="26"/>
        <end position="143"/>
    </location>
</feature>
<dbReference type="OrthoDB" id="9808843at2"/>
<dbReference type="InterPro" id="IPR001789">
    <property type="entry name" value="Sig_transdc_resp-reg_receiver"/>
</dbReference>
<organism evidence="6 7">
    <name type="scientific">Microbacterium protaetiae</name>
    <dbReference type="NCBI Taxonomy" id="2509458"/>
    <lineage>
        <taxon>Bacteria</taxon>
        <taxon>Bacillati</taxon>
        <taxon>Actinomycetota</taxon>
        <taxon>Actinomycetes</taxon>
        <taxon>Micrococcales</taxon>
        <taxon>Microbacteriaceae</taxon>
        <taxon>Microbacterium</taxon>
    </lineage>
</organism>
<dbReference type="InterPro" id="IPR016032">
    <property type="entry name" value="Sig_transdc_resp-reg_C-effctor"/>
</dbReference>
<dbReference type="KEGG" id="mprt:ET475_00515"/>
<dbReference type="PROSITE" id="PS50110">
    <property type="entry name" value="RESPONSE_REGULATORY"/>
    <property type="match status" value="1"/>
</dbReference>
<dbReference type="SUPFAM" id="SSF52172">
    <property type="entry name" value="CheY-like"/>
    <property type="match status" value="1"/>
</dbReference>
<name>A0A4P6EBG8_9MICO</name>
<dbReference type="Pfam" id="PF00196">
    <property type="entry name" value="GerE"/>
    <property type="match status" value="1"/>
</dbReference>